<organism evidence="2 3">
    <name type="scientific">Caerostris extrusa</name>
    <name type="common">Bark spider</name>
    <name type="synonym">Caerostris bankana</name>
    <dbReference type="NCBI Taxonomy" id="172846"/>
    <lineage>
        <taxon>Eukaryota</taxon>
        <taxon>Metazoa</taxon>
        <taxon>Ecdysozoa</taxon>
        <taxon>Arthropoda</taxon>
        <taxon>Chelicerata</taxon>
        <taxon>Arachnida</taxon>
        <taxon>Araneae</taxon>
        <taxon>Araneomorphae</taxon>
        <taxon>Entelegynae</taxon>
        <taxon>Araneoidea</taxon>
        <taxon>Araneidae</taxon>
        <taxon>Caerostris</taxon>
    </lineage>
</organism>
<comment type="caution">
    <text evidence="2">The sequence shown here is derived from an EMBL/GenBank/DDBJ whole genome shotgun (WGS) entry which is preliminary data.</text>
</comment>
<dbReference type="Proteomes" id="UP001054945">
    <property type="component" value="Unassembled WGS sequence"/>
</dbReference>
<keyword evidence="1" id="KW-0472">Membrane</keyword>
<sequence>MSFIEEGKALVGKASFTVLSVMFLMSWFELNVFDVSGVVLLIRICRQEVEGFRLRLDWLRLESERSFGS</sequence>
<gene>
    <name evidence="2" type="ORF">CEXT_190681</name>
</gene>
<feature type="transmembrane region" description="Helical" evidence="1">
    <location>
        <begin position="20"/>
        <end position="45"/>
    </location>
</feature>
<accession>A0AAV4RWE1</accession>
<evidence type="ECO:0008006" key="4">
    <source>
        <dbReference type="Google" id="ProtNLM"/>
    </source>
</evidence>
<evidence type="ECO:0000313" key="3">
    <source>
        <dbReference type="Proteomes" id="UP001054945"/>
    </source>
</evidence>
<evidence type="ECO:0000313" key="2">
    <source>
        <dbReference type="EMBL" id="GIY25765.1"/>
    </source>
</evidence>
<protein>
    <recommendedName>
        <fullName evidence="4">Transmembrane protein</fullName>
    </recommendedName>
</protein>
<keyword evidence="1" id="KW-1133">Transmembrane helix</keyword>
<evidence type="ECO:0000256" key="1">
    <source>
        <dbReference type="SAM" id="Phobius"/>
    </source>
</evidence>
<name>A0AAV4RWE1_CAEEX</name>
<dbReference type="EMBL" id="BPLR01008573">
    <property type="protein sequence ID" value="GIY25765.1"/>
    <property type="molecule type" value="Genomic_DNA"/>
</dbReference>
<keyword evidence="1" id="KW-0812">Transmembrane</keyword>
<keyword evidence="3" id="KW-1185">Reference proteome</keyword>
<dbReference type="AlphaFoldDB" id="A0AAV4RWE1"/>
<proteinExistence type="predicted"/>
<reference evidence="2 3" key="1">
    <citation type="submission" date="2021-06" db="EMBL/GenBank/DDBJ databases">
        <title>Caerostris extrusa draft genome.</title>
        <authorList>
            <person name="Kono N."/>
            <person name="Arakawa K."/>
        </authorList>
    </citation>
    <scope>NUCLEOTIDE SEQUENCE [LARGE SCALE GENOMIC DNA]</scope>
</reference>